<dbReference type="GO" id="GO:0005096">
    <property type="term" value="F:GTPase activator activity"/>
    <property type="evidence" value="ECO:0007669"/>
    <property type="project" value="UniProtKB-KW"/>
</dbReference>
<comment type="function">
    <text evidence="3">A GTPase-activating protein (GAP) that modifies Der/EngA GTPase function. May play a role in ribosome biogenesis.</text>
</comment>
<dbReference type="HAMAP" id="MF_01058">
    <property type="entry name" value="GAP_YihI"/>
    <property type="match status" value="1"/>
</dbReference>
<evidence type="ECO:0000256" key="4">
    <source>
        <dbReference type="SAM" id="MobiDB-lite"/>
    </source>
</evidence>
<comment type="similarity">
    <text evidence="3">Belongs to the YihI family.</text>
</comment>
<feature type="region of interest" description="Disordered" evidence="4">
    <location>
        <begin position="1"/>
        <end position="78"/>
    </location>
</feature>
<dbReference type="GO" id="GO:0042254">
    <property type="term" value="P:ribosome biogenesis"/>
    <property type="evidence" value="ECO:0007669"/>
    <property type="project" value="UniProtKB-KW"/>
</dbReference>
<dbReference type="EMBL" id="FQXG01000006">
    <property type="protein sequence ID" value="SHI01778.1"/>
    <property type="molecule type" value="Genomic_DNA"/>
</dbReference>
<sequence>MTRIKKSRKVNSNGPTRPAREKKEALLPSKKRGKGLKAGSRHSGAEVQHNPTASQAKDPRHGSKKAVPLFVDSTEAPKAKALAPEKELAKLENDPRLHDLLERLEDGEVLSQHDQFWLETNLARIAVLMDELGIEEEEEAPAAPAASKPEGDDDLLAQFDQGEDLLKQFKE</sequence>
<dbReference type="STRING" id="299255.SAMN02745129_3587"/>
<dbReference type="Proteomes" id="UP000184268">
    <property type="component" value="Unassembled WGS sequence"/>
</dbReference>
<evidence type="ECO:0000256" key="1">
    <source>
        <dbReference type="ARBA" id="ARBA00022468"/>
    </source>
</evidence>
<evidence type="ECO:0000256" key="2">
    <source>
        <dbReference type="ARBA" id="ARBA00022517"/>
    </source>
</evidence>
<dbReference type="Pfam" id="PF04220">
    <property type="entry name" value="YihI"/>
    <property type="match status" value="1"/>
</dbReference>
<keyword evidence="1 3" id="KW-0343">GTPase activation</keyword>
<evidence type="ECO:0000313" key="6">
    <source>
        <dbReference type="Proteomes" id="UP000184268"/>
    </source>
</evidence>
<dbReference type="OrthoDB" id="5677577at2"/>
<evidence type="ECO:0000256" key="3">
    <source>
        <dbReference type="HAMAP-Rule" id="MF_01058"/>
    </source>
</evidence>
<name>A0A1M5XQH9_9GAMM</name>
<dbReference type="AlphaFoldDB" id="A0A1M5XQH9"/>
<dbReference type="RefSeq" id="WP_067659789.1">
    <property type="nucleotide sequence ID" value="NZ_FQXG01000006.1"/>
</dbReference>
<evidence type="ECO:0000313" key="5">
    <source>
        <dbReference type="EMBL" id="SHI01778.1"/>
    </source>
</evidence>
<keyword evidence="2 3" id="KW-0690">Ribosome biogenesis</keyword>
<organism evidence="5 6">
    <name type="scientific">Ferrimonas marina</name>
    <dbReference type="NCBI Taxonomy" id="299255"/>
    <lineage>
        <taxon>Bacteria</taxon>
        <taxon>Pseudomonadati</taxon>
        <taxon>Pseudomonadota</taxon>
        <taxon>Gammaproteobacteria</taxon>
        <taxon>Alteromonadales</taxon>
        <taxon>Ferrimonadaceae</taxon>
        <taxon>Ferrimonas</taxon>
    </lineage>
</organism>
<dbReference type="InterPro" id="IPR007336">
    <property type="entry name" value="YihI"/>
</dbReference>
<keyword evidence="6" id="KW-1185">Reference proteome</keyword>
<reference evidence="5 6" key="1">
    <citation type="submission" date="2016-11" db="EMBL/GenBank/DDBJ databases">
        <authorList>
            <person name="Jaros S."/>
            <person name="Januszkiewicz K."/>
            <person name="Wedrychowicz H."/>
        </authorList>
    </citation>
    <scope>NUCLEOTIDE SEQUENCE [LARGE SCALE GENOMIC DNA]</scope>
    <source>
        <strain evidence="5 6">DSM 16917</strain>
    </source>
</reference>
<gene>
    <name evidence="3" type="primary">yihI</name>
    <name evidence="5" type="ORF">SAMN02745129_3587</name>
</gene>
<dbReference type="NCBIfam" id="NF003560">
    <property type="entry name" value="PRK05244.1-1"/>
    <property type="match status" value="1"/>
</dbReference>
<comment type="subunit">
    <text evidence="3">Interacts with Der.</text>
</comment>
<feature type="region of interest" description="Disordered" evidence="4">
    <location>
        <begin position="135"/>
        <end position="171"/>
    </location>
</feature>
<proteinExistence type="inferred from homology"/>
<accession>A0A1M5XQH9</accession>
<protein>
    <recommendedName>
        <fullName evidence="3">Der GTPase-activating protein YihI</fullName>
    </recommendedName>
</protein>